<organism evidence="1 2">
    <name type="scientific">Luteibacter flocculans</name>
    <dbReference type="NCBI Taxonomy" id="2780091"/>
    <lineage>
        <taxon>Bacteria</taxon>
        <taxon>Pseudomonadati</taxon>
        <taxon>Pseudomonadota</taxon>
        <taxon>Gammaproteobacteria</taxon>
        <taxon>Lysobacterales</taxon>
        <taxon>Rhodanobacteraceae</taxon>
        <taxon>Luteibacter</taxon>
    </lineage>
</organism>
<evidence type="ECO:0000313" key="1">
    <source>
        <dbReference type="EMBL" id="URL60085.1"/>
    </source>
</evidence>
<proteinExistence type="predicted"/>
<evidence type="ECO:0000313" key="2">
    <source>
        <dbReference type="Proteomes" id="UP001056681"/>
    </source>
</evidence>
<dbReference type="EMBL" id="CP063231">
    <property type="protein sequence ID" value="URL60085.1"/>
    <property type="molecule type" value="Genomic_DNA"/>
</dbReference>
<gene>
    <name evidence="1" type="ORF">IM816_08415</name>
</gene>
<name>A0ABY4T737_9GAMM</name>
<protein>
    <submittedName>
        <fullName evidence="1">Uncharacterized protein</fullName>
    </submittedName>
</protein>
<keyword evidence="2" id="KW-1185">Reference proteome</keyword>
<accession>A0ABY4T737</accession>
<sequence>MWLPRLPPPLSLRLEVQRMNHEHIPGWGADLDRSQRPAVPMERRPPRLEGVHWSDPPPAQQSSVEILKSTEHLKMPPVFGTSVPPRGVSGWIRRRAFRHSENDLRHWLMLLFADRVDVVEGVLSDGRRSRGARSAAAIVGATLVAAWLLRRSP</sequence>
<dbReference type="Proteomes" id="UP001056681">
    <property type="component" value="Chromosome"/>
</dbReference>
<reference evidence="1" key="1">
    <citation type="submission" date="2020-10" db="EMBL/GenBank/DDBJ databases">
        <title>Whole-genome sequence of Luteibacter sp. EIF3.</title>
        <authorList>
            <person name="Friedrich I."/>
            <person name="Hertel R."/>
            <person name="Daniel R."/>
        </authorList>
    </citation>
    <scope>NUCLEOTIDE SEQUENCE</scope>
    <source>
        <strain evidence="1">EIF3</strain>
    </source>
</reference>